<dbReference type="EMBL" id="JAFIQS010000002">
    <property type="protein sequence ID" value="KAG5173313.1"/>
    <property type="molecule type" value="Genomic_DNA"/>
</dbReference>
<organism evidence="2">
    <name type="scientific">Psilocybe cubensis</name>
    <name type="common">Psychedelic mushroom</name>
    <name type="synonym">Stropharia cubensis</name>
    <dbReference type="NCBI Taxonomy" id="181762"/>
    <lineage>
        <taxon>Eukaryota</taxon>
        <taxon>Fungi</taxon>
        <taxon>Dikarya</taxon>
        <taxon>Basidiomycota</taxon>
        <taxon>Agaricomycotina</taxon>
        <taxon>Agaricomycetes</taxon>
        <taxon>Agaricomycetidae</taxon>
        <taxon>Agaricales</taxon>
        <taxon>Agaricineae</taxon>
        <taxon>Strophariaceae</taxon>
        <taxon>Psilocybe</taxon>
    </lineage>
</organism>
<protein>
    <submittedName>
        <fullName evidence="2">Uncharacterized protein</fullName>
    </submittedName>
</protein>
<dbReference type="AlphaFoldDB" id="A0A8H8CPW6"/>
<proteinExistence type="predicted"/>
<name>A0A8H8CPW6_PSICU</name>
<accession>A0A8H8CPW6</accession>
<reference evidence="2" key="1">
    <citation type="submission" date="2021-02" db="EMBL/GenBank/DDBJ databases">
        <title>Psilocybe cubensis genome.</title>
        <authorList>
            <person name="Mckernan K.J."/>
            <person name="Crawford S."/>
            <person name="Trippe A."/>
            <person name="Kane L.T."/>
            <person name="Mclaughlin S."/>
        </authorList>
    </citation>
    <scope>NUCLEOTIDE SEQUENCE [LARGE SCALE GENOMIC DNA]</scope>
    <source>
        <strain evidence="2">MGC-MH-2018</strain>
    </source>
</reference>
<sequence length="535" mass="59124">MALPQGHFNTMSILRRATNSELLAASNEAFYTIFTENMALKAENSAKSERILELKLELTNLRAGQFQQSTTLKTNLNGQQLATASINEQGNGQVIPSRLTVPPEVPDAEEDDYPLARYWDESSWKAFKEKEANANRHVKTTAYLTDEEGDPLDKARLTLISQTLKSCFNELHHYRLDPSTWAKKMPIADDFTNNTMRAKFPEFTLCSNNWKLCLYKTQLYPGWNRWSRSSKHAPLSREKPSFKKRKANISENHDAESKRGRHKKTKNTVAPIEVQVDKEVVEIIDDDDMDSMYVSDHAKRPSVGAKGRASDEGNSSALQTPAPDVAPVDSSSSLLGAITVPHREMFPSATTPQMSPQANNGAMARLAGALATDLTDTGASVVHINNPQQMEMQTTFVGPASTKPNSETTRLLAASLSPTVASLSLPPSKSRKTNLFADIDIPKPPNGEVEHSTDPSPWLASPGTGASKTRKGKAMVPHPTHLSVRNLYCIDYMKEHPDTTKAEFDRVFKALNAATLKEYEDLSKERKAASKANTA</sequence>
<feature type="region of interest" description="Disordered" evidence="1">
    <location>
        <begin position="292"/>
        <end position="330"/>
    </location>
</feature>
<feature type="region of interest" description="Disordered" evidence="1">
    <location>
        <begin position="228"/>
        <end position="269"/>
    </location>
</feature>
<gene>
    <name evidence="2" type="ORF">JR316_002825</name>
</gene>
<feature type="region of interest" description="Disordered" evidence="1">
    <location>
        <begin position="440"/>
        <end position="476"/>
    </location>
</feature>
<evidence type="ECO:0000256" key="1">
    <source>
        <dbReference type="SAM" id="MobiDB-lite"/>
    </source>
</evidence>
<comment type="caution">
    <text evidence="2">The sequence shown here is derived from an EMBL/GenBank/DDBJ whole genome shotgun (WGS) entry which is preliminary data.</text>
</comment>
<evidence type="ECO:0000313" key="2">
    <source>
        <dbReference type="EMBL" id="KAG5173313.1"/>
    </source>
</evidence>